<dbReference type="GO" id="GO:0048367">
    <property type="term" value="P:shoot system development"/>
    <property type="evidence" value="ECO:0007669"/>
    <property type="project" value="InterPro"/>
</dbReference>
<dbReference type="OrthoDB" id="1701699at2759"/>
<dbReference type="RefSeq" id="XP_021861388.1">
    <property type="nucleotide sequence ID" value="XM_022005696.2"/>
</dbReference>
<dbReference type="Pfam" id="PF03087">
    <property type="entry name" value="BPS1"/>
    <property type="match status" value="1"/>
</dbReference>
<dbReference type="InterPro" id="IPR004320">
    <property type="entry name" value="BPS1_pln"/>
</dbReference>
<sequence>MAGFFLRPSTRGHARSISLPARSHPTTIKIEEELNKLRNLEVSSSASLEANKLSISISGLAELYKSIGDLLKLPQTQKGLTKHEDSSWVDELLEESVSFLDVCEHTRESLFLLRVSIGKLQSSLRRRNNGGEADIDDDVTKYISFVKNFKREMSKSLVSLKHIDNKLSESLLFNKVNNDQHLVAVVRVLRETSLICSNVFRSILVYFSGTALQPKASKWSLVFKIVHNKGHVGDDLNDLEDAEIALNCLIVRKLSREGTGMMIQLACKKLLALDTRTEEIEKDLECLFRQMIHARVSLLNILSDH</sequence>
<dbReference type="GeneID" id="110800393"/>
<protein>
    <recommendedName>
        <fullName evidence="3">DUF241 domain protein</fullName>
    </recommendedName>
</protein>
<reference evidence="1" key="1">
    <citation type="journal article" date="2021" name="Nat. Commun.">
        <title>Genomic analyses provide insights into spinach domestication and the genetic basis of agronomic traits.</title>
        <authorList>
            <person name="Cai X."/>
            <person name="Sun X."/>
            <person name="Xu C."/>
            <person name="Sun H."/>
            <person name="Wang X."/>
            <person name="Ge C."/>
            <person name="Zhang Z."/>
            <person name="Wang Q."/>
            <person name="Fei Z."/>
            <person name="Jiao C."/>
            <person name="Wang Q."/>
        </authorList>
    </citation>
    <scope>NUCLEOTIDE SEQUENCE [LARGE SCALE GENOMIC DNA]</scope>
    <source>
        <strain evidence="1">cv. Varoflay</strain>
    </source>
</reference>
<accession>A0A9R0J4S6</accession>
<gene>
    <name evidence="2" type="primary">LOC110800393</name>
</gene>
<name>A0A9R0J4S6_SPIOL</name>
<dbReference type="Proteomes" id="UP000813463">
    <property type="component" value="Chromosome 6"/>
</dbReference>
<evidence type="ECO:0000313" key="2">
    <source>
        <dbReference type="RefSeq" id="XP_021861388.1"/>
    </source>
</evidence>
<evidence type="ECO:0008006" key="3">
    <source>
        <dbReference type="Google" id="ProtNLM"/>
    </source>
</evidence>
<dbReference type="KEGG" id="soe:110800393"/>
<proteinExistence type="predicted"/>
<reference evidence="2" key="2">
    <citation type="submission" date="2025-08" db="UniProtKB">
        <authorList>
            <consortium name="RefSeq"/>
        </authorList>
    </citation>
    <scope>IDENTIFICATION</scope>
    <source>
        <tissue evidence="2">Leaf</tissue>
    </source>
</reference>
<dbReference type="PANTHER" id="PTHR33070">
    <property type="entry name" value="OS06G0725500 PROTEIN"/>
    <property type="match status" value="1"/>
</dbReference>
<keyword evidence="1" id="KW-1185">Reference proteome</keyword>
<dbReference type="GO" id="GO:0048364">
    <property type="term" value="P:root development"/>
    <property type="evidence" value="ECO:0007669"/>
    <property type="project" value="InterPro"/>
</dbReference>
<evidence type="ECO:0000313" key="1">
    <source>
        <dbReference type="Proteomes" id="UP000813463"/>
    </source>
</evidence>
<dbReference type="PANTHER" id="PTHR33070:SF116">
    <property type="entry name" value="DUF241 DOMAIN PROTEIN"/>
    <property type="match status" value="1"/>
</dbReference>
<dbReference type="AlphaFoldDB" id="A0A9R0J4S6"/>
<organism evidence="1 2">
    <name type="scientific">Spinacia oleracea</name>
    <name type="common">Spinach</name>
    <dbReference type="NCBI Taxonomy" id="3562"/>
    <lineage>
        <taxon>Eukaryota</taxon>
        <taxon>Viridiplantae</taxon>
        <taxon>Streptophyta</taxon>
        <taxon>Embryophyta</taxon>
        <taxon>Tracheophyta</taxon>
        <taxon>Spermatophyta</taxon>
        <taxon>Magnoliopsida</taxon>
        <taxon>eudicotyledons</taxon>
        <taxon>Gunneridae</taxon>
        <taxon>Pentapetalae</taxon>
        <taxon>Caryophyllales</taxon>
        <taxon>Chenopodiaceae</taxon>
        <taxon>Chenopodioideae</taxon>
        <taxon>Anserineae</taxon>
        <taxon>Spinacia</taxon>
    </lineage>
</organism>